<dbReference type="AlphaFoldDB" id="A0A1I0BT50"/>
<evidence type="ECO:0000259" key="8">
    <source>
        <dbReference type="Pfam" id="PF07687"/>
    </source>
</evidence>
<keyword evidence="5" id="KW-0378">Hydrolase</keyword>
<dbReference type="InterPro" id="IPR011650">
    <property type="entry name" value="Peptidase_M20_dimer"/>
</dbReference>
<dbReference type="PANTHER" id="PTHR43808">
    <property type="entry name" value="ACETYLORNITHINE DEACETYLASE"/>
    <property type="match status" value="1"/>
</dbReference>
<protein>
    <submittedName>
        <fullName evidence="9">Succinyl-diaminopimelate desuccinylase</fullName>
    </submittedName>
</protein>
<sequence>MFNGHLDTVPPDNMKIPPLAAEVKDGYIWGRGTVDMKGAVACILMSMLALKRAKIVPDGDIIFTGVIGEEGKSEGTEHIVKLDLKTDAAIVAEPTNYEYVVGHRGLEWFDIFVKGRAAHSGTPERGVNAIEKAMVFMQKVKEVLYPKLKERHNEFMGESLMNFGTIQGGTGQSTVADCCIIRIDRRYVPGETVETVMQEYQDIIDLLKKEDPTFDAKIRRTPESVLRLNHPPLITSMNEPIVSVVRESLKEVIKKEPHLTTGFGWTDAALLSTYLKIPTVVVGPGDLSLAHTEAERIAIEDLVNTVEIYSRIIDKFCIKDRIIE</sequence>
<dbReference type="EMBL" id="FOHU01000004">
    <property type="protein sequence ID" value="SET10240.1"/>
    <property type="molecule type" value="Genomic_DNA"/>
</dbReference>
<proteinExistence type="inferred from homology"/>
<dbReference type="InterPro" id="IPR050072">
    <property type="entry name" value="Peptidase_M20A"/>
</dbReference>
<evidence type="ECO:0000256" key="3">
    <source>
        <dbReference type="ARBA" id="ARBA00006247"/>
    </source>
</evidence>
<keyword evidence="7" id="KW-0170">Cobalt</keyword>
<dbReference type="STRING" id="426128.SAMN05660297_01411"/>
<evidence type="ECO:0000256" key="1">
    <source>
        <dbReference type="ARBA" id="ARBA00001941"/>
    </source>
</evidence>
<dbReference type="Pfam" id="PF07687">
    <property type="entry name" value="M20_dimer"/>
    <property type="match status" value="1"/>
</dbReference>
<accession>A0A1I0BT50</accession>
<organism evidence="9 10">
    <name type="scientific">Natronincola peptidivorans</name>
    <dbReference type="NCBI Taxonomy" id="426128"/>
    <lineage>
        <taxon>Bacteria</taxon>
        <taxon>Bacillati</taxon>
        <taxon>Bacillota</taxon>
        <taxon>Clostridia</taxon>
        <taxon>Peptostreptococcales</taxon>
        <taxon>Natronincolaceae</taxon>
        <taxon>Natronincola</taxon>
    </lineage>
</organism>
<evidence type="ECO:0000256" key="6">
    <source>
        <dbReference type="ARBA" id="ARBA00022833"/>
    </source>
</evidence>
<dbReference type="SUPFAM" id="SSF53187">
    <property type="entry name" value="Zn-dependent exopeptidases"/>
    <property type="match status" value="1"/>
</dbReference>
<dbReference type="GO" id="GO:0046872">
    <property type="term" value="F:metal ion binding"/>
    <property type="evidence" value="ECO:0007669"/>
    <property type="project" value="UniProtKB-KW"/>
</dbReference>
<name>A0A1I0BT50_9FIRM</name>
<evidence type="ECO:0000313" key="10">
    <source>
        <dbReference type="Proteomes" id="UP000199568"/>
    </source>
</evidence>
<feature type="domain" description="Peptidase M20 dimerisation" evidence="8">
    <location>
        <begin position="101"/>
        <end position="210"/>
    </location>
</feature>
<gene>
    <name evidence="9" type="ORF">SAMN05660297_01411</name>
</gene>
<dbReference type="Pfam" id="PF01546">
    <property type="entry name" value="Peptidase_M20"/>
    <property type="match status" value="1"/>
</dbReference>
<dbReference type="Proteomes" id="UP000199568">
    <property type="component" value="Unassembled WGS sequence"/>
</dbReference>
<evidence type="ECO:0000256" key="4">
    <source>
        <dbReference type="ARBA" id="ARBA00022723"/>
    </source>
</evidence>
<keyword evidence="10" id="KW-1185">Reference proteome</keyword>
<dbReference type="Gene3D" id="3.40.630.10">
    <property type="entry name" value="Zn peptidases"/>
    <property type="match status" value="2"/>
</dbReference>
<dbReference type="GO" id="GO:0016787">
    <property type="term" value="F:hydrolase activity"/>
    <property type="evidence" value="ECO:0007669"/>
    <property type="project" value="UniProtKB-KW"/>
</dbReference>
<comment type="cofactor">
    <cofactor evidence="1">
        <name>Co(2+)</name>
        <dbReference type="ChEBI" id="CHEBI:48828"/>
    </cofactor>
</comment>
<evidence type="ECO:0000313" key="9">
    <source>
        <dbReference type="EMBL" id="SET10240.1"/>
    </source>
</evidence>
<keyword evidence="4" id="KW-0479">Metal-binding</keyword>
<dbReference type="Gene3D" id="3.30.70.360">
    <property type="match status" value="1"/>
</dbReference>
<comment type="cofactor">
    <cofactor evidence="2">
        <name>Zn(2+)</name>
        <dbReference type="ChEBI" id="CHEBI:29105"/>
    </cofactor>
</comment>
<dbReference type="InterPro" id="IPR036264">
    <property type="entry name" value="Bact_exopeptidase_dim_dom"/>
</dbReference>
<dbReference type="InterPro" id="IPR010182">
    <property type="entry name" value="ArgE/DapE"/>
</dbReference>
<evidence type="ECO:0000256" key="7">
    <source>
        <dbReference type="ARBA" id="ARBA00023285"/>
    </source>
</evidence>
<dbReference type="NCBIfam" id="TIGR01910">
    <property type="entry name" value="DapE-ArgE"/>
    <property type="match status" value="1"/>
</dbReference>
<dbReference type="SUPFAM" id="SSF55031">
    <property type="entry name" value="Bacterial exopeptidase dimerisation domain"/>
    <property type="match status" value="1"/>
</dbReference>
<dbReference type="InterPro" id="IPR002933">
    <property type="entry name" value="Peptidase_M20"/>
</dbReference>
<keyword evidence="6" id="KW-0862">Zinc</keyword>
<evidence type="ECO:0000256" key="5">
    <source>
        <dbReference type="ARBA" id="ARBA00022801"/>
    </source>
</evidence>
<reference evidence="9 10" key="1">
    <citation type="submission" date="2016-10" db="EMBL/GenBank/DDBJ databases">
        <authorList>
            <person name="de Groot N.N."/>
        </authorList>
    </citation>
    <scope>NUCLEOTIDE SEQUENCE [LARGE SCALE GENOMIC DNA]</scope>
    <source>
        <strain evidence="9 10">DSM 18979</strain>
    </source>
</reference>
<evidence type="ECO:0000256" key="2">
    <source>
        <dbReference type="ARBA" id="ARBA00001947"/>
    </source>
</evidence>
<comment type="similarity">
    <text evidence="3">Belongs to the peptidase M20A family.</text>
</comment>